<evidence type="ECO:0000313" key="2">
    <source>
        <dbReference type="Proteomes" id="UP000509478"/>
    </source>
</evidence>
<evidence type="ECO:0008006" key="3">
    <source>
        <dbReference type="Google" id="ProtNLM"/>
    </source>
</evidence>
<proteinExistence type="predicted"/>
<name>A0A7D5REN8_9ARCH</name>
<dbReference type="EMBL" id="CP026995">
    <property type="protein sequence ID" value="QLH07203.1"/>
    <property type="molecule type" value="Genomic_DNA"/>
</dbReference>
<dbReference type="Proteomes" id="UP000509478">
    <property type="component" value="Chromosome"/>
</dbReference>
<accession>A0A7D5REN8</accession>
<gene>
    <name evidence="1" type="ORF">C5F50_09025</name>
</gene>
<dbReference type="KEGG" id="nue:C5F50_09025"/>
<protein>
    <recommendedName>
        <fullName evidence="3">Transposase</fullName>
    </recommendedName>
</protein>
<sequence>MRATKSIKQKIPHNNDLDSMMSVFTKMINQSIKIGLKNNCSTLKRLSTLAYYDLDSQGLVTSYKLNAVSQACGILSRRELPLAKARGFLLP</sequence>
<dbReference type="AlphaFoldDB" id="A0A7D5REN8"/>
<organism evidence="1 2">
    <name type="scientific">Nitrosopumilus ureiphilus</name>
    <dbReference type="NCBI Taxonomy" id="1470067"/>
    <lineage>
        <taxon>Archaea</taxon>
        <taxon>Nitrososphaerota</taxon>
        <taxon>Nitrososphaeria</taxon>
        <taxon>Nitrosopumilales</taxon>
        <taxon>Nitrosopumilaceae</taxon>
        <taxon>Nitrosopumilus</taxon>
    </lineage>
</organism>
<evidence type="ECO:0000313" key="1">
    <source>
        <dbReference type="EMBL" id="QLH07203.1"/>
    </source>
</evidence>
<keyword evidence="2" id="KW-1185">Reference proteome</keyword>
<reference evidence="1 2" key="1">
    <citation type="submission" date="2018-02" db="EMBL/GenBank/DDBJ databases">
        <title>Complete genome of Nitrosopumilus ureaphilus PS0.</title>
        <authorList>
            <person name="Qin W."/>
            <person name="Zheng Y."/>
            <person name="Stahl D.A."/>
        </authorList>
    </citation>
    <scope>NUCLEOTIDE SEQUENCE [LARGE SCALE GENOMIC DNA]</scope>
    <source>
        <strain evidence="1 2">PS0</strain>
    </source>
</reference>